<proteinExistence type="predicted"/>
<name>A0ABN1ZP75_9ACTN</name>
<keyword evidence="3" id="KW-1185">Reference proteome</keyword>
<sequence>MVALAECGTRAITHAAPGPFTTAESVLARELFEALGPGDLLMADRGFCGLQQRQAASAGGADPDQPDSQGSTHPGFFTGTGPSVLRQEFVE</sequence>
<organism evidence="2 3">
    <name type="scientific">Kitasatospora kazusensis</name>
    <dbReference type="NCBI Taxonomy" id="407974"/>
    <lineage>
        <taxon>Bacteria</taxon>
        <taxon>Bacillati</taxon>
        <taxon>Actinomycetota</taxon>
        <taxon>Actinomycetes</taxon>
        <taxon>Kitasatosporales</taxon>
        <taxon>Streptomycetaceae</taxon>
        <taxon>Kitasatospora</taxon>
    </lineage>
</organism>
<protein>
    <recommendedName>
        <fullName evidence="4">DDE family transposase</fullName>
    </recommendedName>
</protein>
<feature type="region of interest" description="Disordered" evidence="1">
    <location>
        <begin position="53"/>
        <end position="83"/>
    </location>
</feature>
<evidence type="ECO:0000313" key="2">
    <source>
        <dbReference type="EMBL" id="GAA1501664.1"/>
    </source>
</evidence>
<dbReference type="Proteomes" id="UP001422759">
    <property type="component" value="Unassembled WGS sequence"/>
</dbReference>
<accession>A0ABN1ZP75</accession>
<gene>
    <name evidence="2" type="ORF">GCM10009760_64610</name>
</gene>
<evidence type="ECO:0008006" key="4">
    <source>
        <dbReference type="Google" id="ProtNLM"/>
    </source>
</evidence>
<dbReference type="EMBL" id="BAAANT010000110">
    <property type="protein sequence ID" value="GAA1501664.1"/>
    <property type="molecule type" value="Genomic_DNA"/>
</dbReference>
<dbReference type="RefSeq" id="WP_344469849.1">
    <property type="nucleotide sequence ID" value="NZ_BAAANT010000110.1"/>
</dbReference>
<reference evidence="2 3" key="1">
    <citation type="journal article" date="2019" name="Int. J. Syst. Evol. Microbiol.">
        <title>The Global Catalogue of Microorganisms (GCM) 10K type strain sequencing project: providing services to taxonomists for standard genome sequencing and annotation.</title>
        <authorList>
            <consortium name="The Broad Institute Genomics Platform"/>
            <consortium name="The Broad Institute Genome Sequencing Center for Infectious Disease"/>
            <person name="Wu L."/>
            <person name="Ma J."/>
        </authorList>
    </citation>
    <scope>NUCLEOTIDE SEQUENCE [LARGE SCALE GENOMIC DNA]</scope>
    <source>
        <strain evidence="2 3">JCM 14560</strain>
    </source>
</reference>
<evidence type="ECO:0000256" key="1">
    <source>
        <dbReference type="SAM" id="MobiDB-lite"/>
    </source>
</evidence>
<evidence type="ECO:0000313" key="3">
    <source>
        <dbReference type="Proteomes" id="UP001422759"/>
    </source>
</evidence>
<comment type="caution">
    <text evidence="2">The sequence shown here is derived from an EMBL/GenBank/DDBJ whole genome shotgun (WGS) entry which is preliminary data.</text>
</comment>